<comment type="caution">
    <text evidence="2">The sequence shown here is derived from an EMBL/GenBank/DDBJ whole genome shotgun (WGS) entry which is preliminary data.</text>
</comment>
<name>A0A7W7HER3_9ACTN</name>
<evidence type="ECO:0000313" key="2">
    <source>
        <dbReference type="EMBL" id="MBB4749135.1"/>
    </source>
</evidence>
<reference evidence="2 3" key="1">
    <citation type="submission" date="2020-08" db="EMBL/GenBank/DDBJ databases">
        <title>Sequencing the genomes of 1000 actinobacteria strains.</title>
        <authorList>
            <person name="Klenk H.-P."/>
        </authorList>
    </citation>
    <scope>NUCLEOTIDE SEQUENCE [LARGE SCALE GENOMIC DNA]</scope>
    <source>
        <strain evidence="2 3">DSM 43150</strain>
    </source>
</reference>
<dbReference type="Proteomes" id="UP000631312">
    <property type="component" value="Unassembled WGS sequence"/>
</dbReference>
<reference evidence="1 4" key="2">
    <citation type="submission" date="2021-01" db="EMBL/GenBank/DDBJ databases">
        <title>Whole genome shotgun sequence of Actinoplanes lobatus NBRC 12513.</title>
        <authorList>
            <person name="Komaki H."/>
            <person name="Tamura T."/>
        </authorList>
    </citation>
    <scope>NUCLEOTIDE SEQUENCE [LARGE SCALE GENOMIC DNA]</scope>
    <source>
        <strain evidence="1 4">NBRC 12513</strain>
    </source>
</reference>
<dbReference type="EMBL" id="BOMP01000098">
    <property type="protein sequence ID" value="GIE42767.1"/>
    <property type="molecule type" value="Genomic_DNA"/>
</dbReference>
<proteinExistence type="predicted"/>
<dbReference type="EMBL" id="JACHNC010000001">
    <property type="protein sequence ID" value="MBB4749135.1"/>
    <property type="molecule type" value="Genomic_DNA"/>
</dbReference>
<dbReference type="RefSeq" id="WP_188121504.1">
    <property type="nucleotide sequence ID" value="NZ_BOMP01000098.1"/>
</dbReference>
<sequence length="110" mass="11576">MHKNIGGDRPTRVCDTCGLVDDHPRHTIGADPGRDDRPGQDVIAIVLGSDHSPEIKALAVAQLVEPGLYRHLDCCRAVGCPDGTCNTQTAGAETLRGGALLTHLEGLVSE</sequence>
<evidence type="ECO:0000313" key="4">
    <source>
        <dbReference type="Proteomes" id="UP000631312"/>
    </source>
</evidence>
<organism evidence="2 3">
    <name type="scientific">Actinoplanes lobatus</name>
    <dbReference type="NCBI Taxonomy" id="113568"/>
    <lineage>
        <taxon>Bacteria</taxon>
        <taxon>Bacillati</taxon>
        <taxon>Actinomycetota</taxon>
        <taxon>Actinomycetes</taxon>
        <taxon>Micromonosporales</taxon>
        <taxon>Micromonosporaceae</taxon>
        <taxon>Actinoplanes</taxon>
    </lineage>
</organism>
<accession>A0A7W7HER3</accession>
<evidence type="ECO:0000313" key="1">
    <source>
        <dbReference type="EMBL" id="GIE42767.1"/>
    </source>
</evidence>
<dbReference type="AlphaFoldDB" id="A0A7W7HER3"/>
<dbReference type="Proteomes" id="UP000590511">
    <property type="component" value="Unassembled WGS sequence"/>
</dbReference>
<gene>
    <name evidence="1" type="ORF">Alo02nite_56650</name>
    <name evidence="2" type="ORF">BJ964_003296</name>
</gene>
<keyword evidence="4" id="KW-1185">Reference proteome</keyword>
<protein>
    <submittedName>
        <fullName evidence="2">Uncharacterized protein</fullName>
    </submittedName>
</protein>
<evidence type="ECO:0000313" key="3">
    <source>
        <dbReference type="Proteomes" id="UP000590511"/>
    </source>
</evidence>